<organism evidence="8 9">
    <name type="scientific">Cohnella herbarum</name>
    <dbReference type="NCBI Taxonomy" id="2728023"/>
    <lineage>
        <taxon>Bacteria</taxon>
        <taxon>Bacillati</taxon>
        <taxon>Bacillota</taxon>
        <taxon>Bacilli</taxon>
        <taxon>Bacillales</taxon>
        <taxon>Paenibacillaceae</taxon>
        <taxon>Cohnella</taxon>
    </lineage>
</organism>
<reference evidence="8 9" key="1">
    <citation type="submission" date="2020-04" db="EMBL/GenBank/DDBJ databases">
        <title>Genome sequencing of novel species.</title>
        <authorList>
            <person name="Heo J."/>
            <person name="Kim S.-J."/>
            <person name="Kim J.-S."/>
            <person name="Hong S.-B."/>
            <person name="Kwon S.-W."/>
        </authorList>
    </citation>
    <scope>NUCLEOTIDE SEQUENCE [LARGE SCALE GENOMIC DNA]</scope>
    <source>
        <strain evidence="8 9">MFER-1</strain>
        <plasmid evidence="8 9">unnamed1</plasmid>
    </source>
</reference>
<dbReference type="GO" id="GO:0008234">
    <property type="term" value="F:cysteine-type peptidase activity"/>
    <property type="evidence" value="ECO:0007669"/>
    <property type="project" value="UniProtKB-KW"/>
</dbReference>
<dbReference type="Gene3D" id="3.90.1720.10">
    <property type="entry name" value="endopeptidase domain like (from Nostoc punctiforme)"/>
    <property type="match status" value="1"/>
</dbReference>
<protein>
    <submittedName>
        <fullName evidence="8">C40 family peptidase</fullName>
    </submittedName>
</protein>
<sequence length="252" mass="27687">MKKKMTLSLLASALICGSIIAGQPTVSAAGQEGIIEKSVNFREKPSLSGDRIRYLKAGEHVDILEQVNQYWFKIKDLRGQTGYVTTQSQFIKTNGSVTDKPAEPVSGTPKSIIDAGMKYLGTPYVFGSSRSNTQTFDCSDFVRQAFKDGAGVILPGNSRTQAAYVKKIGATTTNWRELHPGDIMFFMSYEGSKSSDYSGINKSSQRITHNGIYLGNGKILHTYSEKSGGVRIDQIEGKHWEYRFVFGGSAIK</sequence>
<evidence type="ECO:0000256" key="5">
    <source>
        <dbReference type="SAM" id="SignalP"/>
    </source>
</evidence>
<evidence type="ECO:0000256" key="4">
    <source>
        <dbReference type="ARBA" id="ARBA00022807"/>
    </source>
</evidence>
<dbReference type="KEGG" id="cheb:HH215_35600"/>
<dbReference type="GO" id="GO:0006508">
    <property type="term" value="P:proteolysis"/>
    <property type="evidence" value="ECO:0007669"/>
    <property type="project" value="UniProtKB-KW"/>
</dbReference>
<keyword evidence="9" id="KW-1185">Reference proteome</keyword>
<name>A0A7Z2VSS9_9BACL</name>
<feature type="chain" id="PRO_5039180944" evidence="5">
    <location>
        <begin position="22"/>
        <end position="252"/>
    </location>
</feature>
<feature type="signal peptide" evidence="5">
    <location>
        <begin position="1"/>
        <end position="21"/>
    </location>
</feature>
<dbReference type="InterPro" id="IPR000064">
    <property type="entry name" value="NLP_P60_dom"/>
</dbReference>
<dbReference type="SUPFAM" id="SSF54001">
    <property type="entry name" value="Cysteine proteinases"/>
    <property type="match status" value="1"/>
</dbReference>
<dbReference type="InterPro" id="IPR038765">
    <property type="entry name" value="Papain-like_cys_pep_sf"/>
</dbReference>
<feature type="domain" description="SH3b" evidence="6">
    <location>
        <begin position="29"/>
        <end position="94"/>
    </location>
</feature>
<evidence type="ECO:0000259" key="7">
    <source>
        <dbReference type="PROSITE" id="PS51935"/>
    </source>
</evidence>
<keyword evidence="2" id="KW-0645">Protease</keyword>
<dbReference type="InterPro" id="IPR051202">
    <property type="entry name" value="Peptidase_C40"/>
</dbReference>
<dbReference type="AlphaFoldDB" id="A0A7Z2VSS9"/>
<evidence type="ECO:0000256" key="1">
    <source>
        <dbReference type="ARBA" id="ARBA00007074"/>
    </source>
</evidence>
<dbReference type="PROSITE" id="PS51781">
    <property type="entry name" value="SH3B"/>
    <property type="match status" value="1"/>
</dbReference>
<dbReference type="PROSITE" id="PS51935">
    <property type="entry name" value="NLPC_P60"/>
    <property type="match status" value="1"/>
</dbReference>
<dbReference type="Proteomes" id="UP000502248">
    <property type="component" value="Plasmid unnamed1"/>
</dbReference>
<evidence type="ECO:0000313" key="8">
    <source>
        <dbReference type="EMBL" id="QJD88632.1"/>
    </source>
</evidence>
<proteinExistence type="inferred from homology"/>
<dbReference type="PANTHER" id="PTHR47053">
    <property type="entry name" value="MUREIN DD-ENDOPEPTIDASE MEPH-RELATED"/>
    <property type="match status" value="1"/>
</dbReference>
<keyword evidence="8" id="KW-0614">Plasmid</keyword>
<evidence type="ECO:0000256" key="2">
    <source>
        <dbReference type="ARBA" id="ARBA00022670"/>
    </source>
</evidence>
<gene>
    <name evidence="8" type="ORF">HH215_35600</name>
</gene>
<dbReference type="Pfam" id="PF00877">
    <property type="entry name" value="NLPC_P60"/>
    <property type="match status" value="1"/>
</dbReference>
<accession>A0A7Z2VSS9</accession>
<evidence type="ECO:0000313" key="9">
    <source>
        <dbReference type="Proteomes" id="UP000502248"/>
    </source>
</evidence>
<evidence type="ECO:0000259" key="6">
    <source>
        <dbReference type="PROSITE" id="PS51781"/>
    </source>
</evidence>
<dbReference type="EMBL" id="CP051681">
    <property type="protein sequence ID" value="QJD88632.1"/>
    <property type="molecule type" value="Genomic_DNA"/>
</dbReference>
<geneLocation type="plasmid" evidence="8 9">
    <name>unnamed1</name>
</geneLocation>
<keyword evidence="5" id="KW-0732">Signal</keyword>
<dbReference type="Pfam" id="PF08239">
    <property type="entry name" value="SH3_3"/>
    <property type="match status" value="1"/>
</dbReference>
<feature type="domain" description="NlpC/P60" evidence="7">
    <location>
        <begin position="106"/>
        <end position="251"/>
    </location>
</feature>
<keyword evidence="3" id="KW-0378">Hydrolase</keyword>
<dbReference type="SMART" id="SM00287">
    <property type="entry name" value="SH3b"/>
    <property type="match status" value="1"/>
</dbReference>
<dbReference type="PANTHER" id="PTHR47053:SF1">
    <property type="entry name" value="MUREIN DD-ENDOPEPTIDASE MEPH-RELATED"/>
    <property type="match status" value="1"/>
</dbReference>
<comment type="similarity">
    <text evidence="1">Belongs to the peptidase C40 family.</text>
</comment>
<dbReference type="InterPro" id="IPR003646">
    <property type="entry name" value="SH3-like_bac-type"/>
</dbReference>
<dbReference type="CDD" id="cd00174">
    <property type="entry name" value="SH3"/>
    <property type="match status" value="1"/>
</dbReference>
<keyword evidence="4" id="KW-0788">Thiol protease</keyword>
<dbReference type="Gene3D" id="2.30.30.40">
    <property type="entry name" value="SH3 Domains"/>
    <property type="match status" value="1"/>
</dbReference>
<evidence type="ECO:0000256" key="3">
    <source>
        <dbReference type="ARBA" id="ARBA00022801"/>
    </source>
</evidence>